<reference evidence="12 13" key="1">
    <citation type="submission" date="2017-12" db="EMBL/GenBank/DDBJ databases">
        <authorList>
            <person name="Hurst M.R.H."/>
        </authorList>
    </citation>
    <scope>NUCLEOTIDE SEQUENCE [LARGE SCALE GENOMIC DNA]</scope>
    <source>
        <strain evidence="12 13">SY-3-19</strain>
    </source>
</reference>
<dbReference type="InterPro" id="IPR024230">
    <property type="entry name" value="GspL_cyto_dom"/>
</dbReference>
<dbReference type="Gene3D" id="3.30.1360.100">
    <property type="entry name" value="General secretion pathway protein M, EpsM"/>
    <property type="match status" value="1"/>
</dbReference>
<dbReference type="SUPFAM" id="SSF53067">
    <property type="entry name" value="Actin-like ATPase domain"/>
    <property type="match status" value="1"/>
</dbReference>
<evidence type="ECO:0000256" key="8">
    <source>
        <dbReference type="ARBA" id="ARBA00022989"/>
    </source>
</evidence>
<keyword evidence="5" id="KW-0997">Cell inner membrane</keyword>
<comment type="subcellular location">
    <subcellularLocation>
        <location evidence="1">Cell inner membrane</location>
        <topology evidence="1">Single-pass membrane protein</topology>
    </subcellularLocation>
</comment>
<organism evidence="12 13">
    <name type="scientific">Hyphococcus luteus</name>
    <dbReference type="NCBI Taxonomy" id="2058213"/>
    <lineage>
        <taxon>Bacteria</taxon>
        <taxon>Pseudomonadati</taxon>
        <taxon>Pseudomonadota</taxon>
        <taxon>Alphaproteobacteria</taxon>
        <taxon>Parvularculales</taxon>
        <taxon>Parvularculaceae</taxon>
        <taxon>Hyphococcus</taxon>
    </lineage>
</organism>
<evidence type="ECO:0008006" key="14">
    <source>
        <dbReference type="Google" id="ProtNLM"/>
    </source>
</evidence>
<dbReference type="GO" id="GO:0015627">
    <property type="term" value="C:type II protein secretion system complex"/>
    <property type="evidence" value="ECO:0007669"/>
    <property type="project" value="InterPro"/>
</dbReference>
<comment type="caution">
    <text evidence="12">The sequence shown here is derived from an EMBL/GenBank/DDBJ whole genome shotgun (WGS) entry which is preliminary data.</text>
</comment>
<evidence type="ECO:0000259" key="10">
    <source>
        <dbReference type="Pfam" id="PF05134"/>
    </source>
</evidence>
<protein>
    <recommendedName>
        <fullName evidence="14">Type II secretion system protein L</fullName>
    </recommendedName>
</protein>
<keyword evidence="7" id="KW-0653">Protein transport</keyword>
<evidence type="ECO:0000256" key="3">
    <source>
        <dbReference type="ARBA" id="ARBA00022448"/>
    </source>
</evidence>
<evidence type="ECO:0000256" key="9">
    <source>
        <dbReference type="ARBA" id="ARBA00023136"/>
    </source>
</evidence>
<dbReference type="NCBIfam" id="TIGR01709">
    <property type="entry name" value="typeII_sec_gspL"/>
    <property type="match status" value="1"/>
</dbReference>
<evidence type="ECO:0000313" key="12">
    <source>
        <dbReference type="EMBL" id="PQA86800.1"/>
    </source>
</evidence>
<evidence type="ECO:0000256" key="4">
    <source>
        <dbReference type="ARBA" id="ARBA00022475"/>
    </source>
</evidence>
<dbReference type="InterPro" id="IPR043129">
    <property type="entry name" value="ATPase_NBD"/>
</dbReference>
<keyword evidence="9" id="KW-0472">Membrane</keyword>
<dbReference type="EMBL" id="PJCH01000011">
    <property type="protein sequence ID" value="PQA86800.1"/>
    <property type="molecule type" value="Genomic_DNA"/>
</dbReference>
<dbReference type="Gene3D" id="3.30.420.380">
    <property type="match status" value="1"/>
</dbReference>
<keyword evidence="4" id="KW-1003">Cell membrane</keyword>
<feature type="domain" description="GspL cytoplasmic actin-ATPase-like" evidence="10">
    <location>
        <begin position="5"/>
        <end position="239"/>
    </location>
</feature>
<evidence type="ECO:0000256" key="7">
    <source>
        <dbReference type="ARBA" id="ARBA00022927"/>
    </source>
</evidence>
<keyword evidence="13" id="KW-1185">Reference proteome</keyword>
<dbReference type="Pfam" id="PF12693">
    <property type="entry name" value="GspL_C"/>
    <property type="match status" value="1"/>
</dbReference>
<evidence type="ECO:0000259" key="11">
    <source>
        <dbReference type="Pfam" id="PF12693"/>
    </source>
</evidence>
<evidence type="ECO:0000256" key="2">
    <source>
        <dbReference type="ARBA" id="ARBA00005318"/>
    </source>
</evidence>
<dbReference type="Pfam" id="PF05134">
    <property type="entry name" value="T2SSL"/>
    <property type="match status" value="1"/>
</dbReference>
<keyword evidence="3" id="KW-0813">Transport</keyword>
<name>A0A2S7K2S3_9PROT</name>
<comment type="similarity">
    <text evidence="2">Belongs to the GSP L family.</text>
</comment>
<dbReference type="InterPro" id="IPR007812">
    <property type="entry name" value="T2SS_protein-GspL"/>
</dbReference>
<evidence type="ECO:0000256" key="6">
    <source>
        <dbReference type="ARBA" id="ARBA00022692"/>
    </source>
</evidence>
<keyword evidence="6" id="KW-0812">Transmembrane</keyword>
<dbReference type="RefSeq" id="WP_104830917.1">
    <property type="nucleotide sequence ID" value="NZ_PJCH01000011.1"/>
</dbReference>
<dbReference type="InterPro" id="IPR025691">
    <property type="entry name" value="GspL_pp_dom"/>
</dbReference>
<dbReference type="OrthoDB" id="7432052at2"/>
<feature type="domain" description="GspL periplasmic" evidence="11">
    <location>
        <begin position="246"/>
        <end position="391"/>
    </location>
</feature>
<dbReference type="CDD" id="cd24017">
    <property type="entry name" value="ASKHA_T2SSL_N"/>
    <property type="match status" value="1"/>
</dbReference>
<dbReference type="Proteomes" id="UP000239504">
    <property type="component" value="Unassembled WGS sequence"/>
</dbReference>
<evidence type="ECO:0000313" key="13">
    <source>
        <dbReference type="Proteomes" id="UP000239504"/>
    </source>
</evidence>
<keyword evidence="8" id="KW-1133">Transmembrane helix</keyword>
<dbReference type="GO" id="GO:0009276">
    <property type="term" value="C:Gram-negative-bacterium-type cell wall"/>
    <property type="evidence" value="ECO:0007669"/>
    <property type="project" value="InterPro"/>
</dbReference>
<dbReference type="GO" id="GO:0005886">
    <property type="term" value="C:plasma membrane"/>
    <property type="evidence" value="ECO:0007669"/>
    <property type="project" value="UniProtKB-SubCell"/>
</dbReference>
<dbReference type="PIRSF" id="PIRSF015761">
    <property type="entry name" value="Protein_L"/>
    <property type="match status" value="1"/>
</dbReference>
<dbReference type="GO" id="GO:0015628">
    <property type="term" value="P:protein secretion by the type II secretion system"/>
    <property type="evidence" value="ECO:0007669"/>
    <property type="project" value="InterPro"/>
</dbReference>
<evidence type="ECO:0000256" key="1">
    <source>
        <dbReference type="ARBA" id="ARBA00004377"/>
    </source>
</evidence>
<sequence>MNETLILLLSEAPDGPVRWAFLSEGRVTLADMATDESGLEAVAERAAAAKLIAAVLPGECVAMRALPAPPKGQGQFRAAVGYLLEDELAENLDHVHVASMRHPSGAGVALAVKKPVLEGWLEALSETGISPDVVTADFALLPMTPGRAVFVETADRVIGAVGLSGFAMDRPLADELVSSLIDDENISDIVVYGGSAIDAGGRQGVSVERRAALFDEALFRTYAAGLQSAPNLRQGPYRKRRDWRAAAGPWRRVAVLAAASLAALTLSTVAATMRDLRTADRLEEETRALHEAAFPDAAGADPRAHARQILAAGGGRPLFLALTNNLADSVEENGGVEIDRIRYNASRGDYSVNLRFRDISQFEALKRALASRGLNAAEAGGVVRTGGAYRGELRVSFS</sequence>
<dbReference type="AlphaFoldDB" id="A0A2S7K2S3"/>
<gene>
    <name evidence="12" type="ORF">CW354_15055</name>
</gene>
<proteinExistence type="inferred from homology"/>
<accession>A0A2S7K2S3</accession>
<evidence type="ECO:0000256" key="5">
    <source>
        <dbReference type="ARBA" id="ARBA00022519"/>
    </source>
</evidence>